<dbReference type="Proteomes" id="UP000246018">
    <property type="component" value="Unassembled WGS sequence"/>
</dbReference>
<dbReference type="EMBL" id="QDGZ01000006">
    <property type="protein sequence ID" value="PVG82101.1"/>
    <property type="molecule type" value="Genomic_DNA"/>
</dbReference>
<dbReference type="OrthoDB" id="9182727at2"/>
<gene>
    <name evidence="1" type="ORF">DDE18_15595</name>
</gene>
<comment type="caution">
    <text evidence="1">The sequence shown here is derived from an EMBL/GenBank/DDBJ whole genome shotgun (WGS) entry which is preliminary data.</text>
</comment>
<dbReference type="AlphaFoldDB" id="A0A2T8F8P8"/>
<name>A0A2T8F8P8_9ACTN</name>
<organism evidence="1 2">
    <name type="scientific">Nocardioides gansuensis</name>
    <dbReference type="NCBI Taxonomy" id="2138300"/>
    <lineage>
        <taxon>Bacteria</taxon>
        <taxon>Bacillati</taxon>
        <taxon>Actinomycetota</taxon>
        <taxon>Actinomycetes</taxon>
        <taxon>Propionibacteriales</taxon>
        <taxon>Nocardioidaceae</taxon>
        <taxon>Nocardioides</taxon>
    </lineage>
</organism>
<sequence>MPKDQIDGVVKALYAAADRLDWEHLPANNRTAQYDDWVTDPEIGGVLTRYMSIENARSWIKDGPMKEYGRARLGAGRYARFGTSVGPTAEQLVQHALGSDAAVVDNSQGVKPFHCLAKIDGATTYVVWDAAKNLRHLVWATINHLASNPSHEGCIVILETLDHPVTRGERAHHKRIAERCSIAIKYYRVAARQSKGGDQT</sequence>
<protein>
    <submittedName>
        <fullName evidence="1">Uncharacterized protein</fullName>
    </submittedName>
</protein>
<proteinExistence type="predicted"/>
<evidence type="ECO:0000313" key="2">
    <source>
        <dbReference type="Proteomes" id="UP000246018"/>
    </source>
</evidence>
<dbReference type="RefSeq" id="WP_116573168.1">
    <property type="nucleotide sequence ID" value="NZ_QDGZ01000006.1"/>
</dbReference>
<accession>A0A2T8F8P8</accession>
<keyword evidence="2" id="KW-1185">Reference proteome</keyword>
<evidence type="ECO:0000313" key="1">
    <source>
        <dbReference type="EMBL" id="PVG82101.1"/>
    </source>
</evidence>
<reference evidence="1 2" key="1">
    <citation type="submission" date="2018-04" db="EMBL/GenBank/DDBJ databases">
        <title>Genome of Nocardioides gansuensis WSJ-1.</title>
        <authorList>
            <person name="Wu S."/>
            <person name="Wang G."/>
        </authorList>
    </citation>
    <scope>NUCLEOTIDE SEQUENCE [LARGE SCALE GENOMIC DNA]</scope>
    <source>
        <strain evidence="1 2">WSJ-1</strain>
    </source>
</reference>